<dbReference type="AlphaFoldDB" id="A0A3M6URI6"/>
<organism evidence="1 2">
    <name type="scientific">Pocillopora damicornis</name>
    <name type="common">Cauliflower coral</name>
    <name type="synonym">Millepora damicornis</name>
    <dbReference type="NCBI Taxonomy" id="46731"/>
    <lineage>
        <taxon>Eukaryota</taxon>
        <taxon>Metazoa</taxon>
        <taxon>Cnidaria</taxon>
        <taxon>Anthozoa</taxon>
        <taxon>Hexacorallia</taxon>
        <taxon>Scleractinia</taxon>
        <taxon>Astrocoeniina</taxon>
        <taxon>Pocilloporidae</taxon>
        <taxon>Pocillopora</taxon>
    </lineage>
</organism>
<evidence type="ECO:0000313" key="2">
    <source>
        <dbReference type="Proteomes" id="UP000275408"/>
    </source>
</evidence>
<keyword evidence="2" id="KW-1185">Reference proteome</keyword>
<feature type="non-terminal residue" evidence="1">
    <location>
        <position position="315"/>
    </location>
</feature>
<name>A0A3M6URI6_POCDA</name>
<protein>
    <submittedName>
        <fullName evidence="1">Uncharacterized protein</fullName>
    </submittedName>
</protein>
<proteinExistence type="predicted"/>
<gene>
    <name evidence="1" type="ORF">pdam_00022635</name>
</gene>
<dbReference type="OrthoDB" id="5985873at2759"/>
<accession>A0A3M6URI6</accession>
<reference evidence="1 2" key="1">
    <citation type="journal article" date="2018" name="Sci. Rep.">
        <title>Comparative analysis of the Pocillopora damicornis genome highlights role of immune system in coral evolution.</title>
        <authorList>
            <person name="Cunning R."/>
            <person name="Bay R.A."/>
            <person name="Gillette P."/>
            <person name="Baker A.C."/>
            <person name="Traylor-Knowles N."/>
        </authorList>
    </citation>
    <scope>NUCLEOTIDE SEQUENCE [LARGE SCALE GENOMIC DNA]</scope>
    <source>
        <strain evidence="1">RSMAS</strain>
        <tissue evidence="1">Whole animal</tissue>
    </source>
</reference>
<sequence>MRCARPTSLVRVSRKTANKEDSMAVITRRSWVFQGARALGTLYGNKSLRHHDGIPVLKRKLSNGKESKLEALVTFGESKRIIRFKKGDDLKTFRHHFLRAFSDILSEDVAPGNVKFQKFDHNFNEYVEVKHDLGLEENDKLKAIVILKNENKAAQISSAEIQQDMEPQQWPRLWPHCHMVYPWLPINNLGPGSPMFSRPHPIKKNTTYQLWSPVSKINDGCIEPVMKAIDETSILTFYVALQFKNSSDRKDYVLTGNAEGQDITSTEVQIGVPLDDKCIFLPLYYWSYTMFQNKNDKNLYLGCDHTGKATLVKNA</sequence>
<comment type="caution">
    <text evidence="1">The sequence shown here is derived from an EMBL/GenBank/DDBJ whole genome shotgun (WGS) entry which is preliminary data.</text>
</comment>
<dbReference type="Proteomes" id="UP000275408">
    <property type="component" value="Unassembled WGS sequence"/>
</dbReference>
<evidence type="ECO:0000313" key="1">
    <source>
        <dbReference type="EMBL" id="RMX56174.1"/>
    </source>
</evidence>
<dbReference type="EMBL" id="RCHS01000897">
    <property type="protein sequence ID" value="RMX56174.1"/>
    <property type="molecule type" value="Genomic_DNA"/>
</dbReference>